<gene>
    <name evidence="1" type="ORF">F0U60_52810</name>
</gene>
<evidence type="ECO:0000313" key="2">
    <source>
        <dbReference type="Proteomes" id="UP001611383"/>
    </source>
</evidence>
<dbReference type="RefSeq" id="WP_395812133.1">
    <property type="nucleotide sequence ID" value="NZ_CP043494.1"/>
</dbReference>
<accession>A0ABY9X8W5</accession>
<protein>
    <submittedName>
        <fullName evidence="1">Uncharacterized protein</fullName>
    </submittedName>
</protein>
<keyword evidence="2" id="KW-1185">Reference proteome</keyword>
<evidence type="ECO:0000313" key="1">
    <source>
        <dbReference type="EMBL" id="WNG51836.1"/>
    </source>
</evidence>
<sequence>MTLVDPHRHVPFSGLVWLASDILVFDPWTQPHYGIHYAVDVRAHRLLQAAPFTDRVDGR</sequence>
<organism evidence="1 2">
    <name type="scientific">Archangium minus</name>
    <dbReference type="NCBI Taxonomy" id="83450"/>
    <lineage>
        <taxon>Bacteria</taxon>
        <taxon>Pseudomonadati</taxon>
        <taxon>Myxococcota</taxon>
        <taxon>Myxococcia</taxon>
        <taxon>Myxococcales</taxon>
        <taxon>Cystobacterineae</taxon>
        <taxon>Archangiaceae</taxon>
        <taxon>Archangium</taxon>
    </lineage>
</organism>
<dbReference type="EMBL" id="CP043494">
    <property type="protein sequence ID" value="WNG51836.1"/>
    <property type="molecule type" value="Genomic_DNA"/>
</dbReference>
<reference evidence="1 2" key="1">
    <citation type="submission" date="2019-08" db="EMBL/GenBank/DDBJ databases">
        <title>Archangium and Cystobacter genomes.</title>
        <authorList>
            <person name="Chen I.-C.K."/>
            <person name="Wielgoss S."/>
        </authorList>
    </citation>
    <scope>NUCLEOTIDE SEQUENCE [LARGE SCALE GENOMIC DNA]</scope>
    <source>
        <strain evidence="1 2">Cbm 6</strain>
    </source>
</reference>
<proteinExistence type="predicted"/>
<dbReference type="Proteomes" id="UP001611383">
    <property type="component" value="Chromosome"/>
</dbReference>
<name>A0ABY9X8W5_9BACT</name>